<dbReference type="EMBL" id="LNYC01000006">
    <property type="protein sequence ID" value="KTD04082.1"/>
    <property type="molecule type" value="Genomic_DNA"/>
</dbReference>
<comment type="caution">
    <text evidence="1">The sequence shown here is derived from an EMBL/GenBank/DDBJ whole genome shotgun (WGS) entry which is preliminary data.</text>
</comment>
<dbReference type="SUPFAM" id="SSF81301">
    <property type="entry name" value="Nucleotidyltransferase"/>
    <property type="match status" value="1"/>
</dbReference>
<protein>
    <submittedName>
        <fullName evidence="1">Poly(A) polymerase I</fullName>
    </submittedName>
</protein>
<dbReference type="STRING" id="45065.Lgee_0325"/>
<dbReference type="OrthoDB" id="5651600at2"/>
<dbReference type="PANTHER" id="PTHR43051">
    <property type="entry name" value="POLYNUCLEOTIDE ADENYLYLTRANSFERASE FAMILY PROTEIN"/>
    <property type="match status" value="1"/>
</dbReference>
<evidence type="ECO:0000313" key="2">
    <source>
        <dbReference type="Proteomes" id="UP000054785"/>
    </source>
</evidence>
<sequence length="1502" mass="171313">MPKGARFFDKATTKKLKQLIALTHDAPMLHGATDAHRLECMLVRWYILDAFMLNDFLRCSEHFAAGHNMQKYYMEMDKDAEAVKAFLTDFIIKPEAFSPDFRALVQPVIVNFAQTYMRAPVFLSQQLANDVSRYPERAEILWQQCLQGLLESQSRCFHIRQLVREMSSRSVKDSPNFIISIMQYNQTLHNTGIIIDKIINILLARARLPRFNEGLLSLVDTLTLPTESETKDWLLTNTGFLKLMVAVRNYPEMFDDKQRYQRVYEWVSHPDNIAMVPVKLEHMANTMLEGATDKYRRPDDCYTYDLVEHSSMYDILLDYNKVLRFFYKMFAGSTNEVHKRLINQLTIGAWQYHVACMGLVETQDNAKIDHRNFKWFQLQLKEYYQSFSDISGALAVIFAEISQGIKPIGLAESTINIYRQNFSAYITIAMKVCYRRLLHQLVQPAQVDTDGALKTLQTFLNIVHALSQTSGRTSLSVDERLDFTTAEKINRYLGAISELLSEPETPAALHLVRALSAMEEKLIAALAEPHKVHDDTLPEEGTNLEDIWNFRCRLNKQFLAGKTLTDTASMLLKCIPKLPEYVSGGRVYRIQVIEILQKLLLECIERINICNISELLMGEPLSILVGHLKRASNSECQSVQEEFQPKVRKFEQWLKKSMSINARQSDKSLDAFDADLGSALFHITLRVEIKDKWQSFDVMALGQLLLKLVNNPKAEWLREKAFCQYARMLAAQVSNEPHGWVKAALGQLNSVLLVTPEHMEYMKRDEFFSQKPLIFVQLALRESLLWHDEGEIARANASIQTAEARLNEIAAFIKPEELSMVQGLFGTCTNIINAVNTYPQLLAFMENPCPPEVRGSYDPPGSSEAEDKTLLERFKNAWLALSANAGILNTRDEAKALFNAWMEEFKGTKSTVTLTLLSKRWTTHYQRFCESLKKTQTPVVKKISLPKATSEISKPKEAAVEKPMSMEERLRLKAIEKFNQKTLARMQSPNKTVKVKKSYKSGVRKKVESTPVVFEESSCPASSSEQLSAEKAVELSLPKAYRNPPLAQQTLEIIEKAGYKAFVTGGYVRDALQGLTLLDADILTDCPPEVLRTLFPRLLENSTYPGVFCRRKDGDNGCDLHLMSELPENFGGFKNSYILIGSNDPNKLYYVDPSGEHSEVRIDDFYLLKHEINSLRERNEDKLRLSAAQITSVITSNGGHTHDNDLVVDITSRCGETLQELTAGLDFTVNTFLVNAHNEFLVPVPASITDFKNKVLRTLIPPEESFGIDASRIFRLIRLTNQLGWKFDAETEQAARNAGHLLSRIEFFAFLKNFCKCFLNNRDIASKNLKDFLRLELLQKLFDPNPLNQPLDKSRKAFIESTFWQILDGPEEDRHVNLLALFSLAMMRSVTEIKDIMAQWIERTVSEGHKYKVGRIAKLLPERIVHYHSMLYPQKKFSMNPMALDFEPRTRETHLPRVQLSSEDWPQLSATRSGFFSHTAASSSSSWPARASSSSQQASFMP</sequence>
<dbReference type="Gene3D" id="1.10.3090.10">
    <property type="entry name" value="cca-adding enzyme, domain 2"/>
    <property type="match status" value="1"/>
</dbReference>
<dbReference type="Proteomes" id="UP000054785">
    <property type="component" value="Unassembled WGS sequence"/>
</dbReference>
<dbReference type="PANTHER" id="PTHR43051:SF1">
    <property type="entry name" value="POLYNUCLEOTIDE ADENYLYLTRANSFERASE FAMILY PROTEIN"/>
    <property type="match status" value="1"/>
</dbReference>
<dbReference type="Gene3D" id="3.30.460.10">
    <property type="entry name" value="Beta Polymerase, domain 2"/>
    <property type="match status" value="1"/>
</dbReference>
<dbReference type="PATRIC" id="fig|45065.4.peg.343"/>
<evidence type="ECO:0000313" key="1">
    <source>
        <dbReference type="EMBL" id="KTD04082.1"/>
    </source>
</evidence>
<name>A0A0W0U7U8_9GAMM</name>
<accession>A0A0W0U7U8</accession>
<organism evidence="1 2">
    <name type="scientific">Legionella geestiana</name>
    <dbReference type="NCBI Taxonomy" id="45065"/>
    <lineage>
        <taxon>Bacteria</taxon>
        <taxon>Pseudomonadati</taxon>
        <taxon>Pseudomonadota</taxon>
        <taxon>Gammaproteobacteria</taxon>
        <taxon>Legionellales</taxon>
        <taxon>Legionellaceae</taxon>
        <taxon>Legionella</taxon>
    </lineage>
</organism>
<keyword evidence="2" id="KW-1185">Reference proteome</keyword>
<dbReference type="InterPro" id="IPR043519">
    <property type="entry name" value="NT_sf"/>
</dbReference>
<reference evidence="1 2" key="1">
    <citation type="submission" date="2015-11" db="EMBL/GenBank/DDBJ databases">
        <title>Genomic analysis of 38 Legionella species identifies large and diverse effector repertoires.</title>
        <authorList>
            <person name="Burstein D."/>
            <person name="Amaro F."/>
            <person name="Zusman T."/>
            <person name="Lifshitz Z."/>
            <person name="Cohen O."/>
            <person name="Gilbert J.A."/>
            <person name="Pupko T."/>
            <person name="Shuman H.A."/>
            <person name="Segal G."/>
        </authorList>
    </citation>
    <scope>NUCLEOTIDE SEQUENCE [LARGE SCALE GENOMIC DNA]</scope>
    <source>
        <strain evidence="1 2">ATCC 49504</strain>
    </source>
</reference>
<dbReference type="RefSeq" id="WP_028385950.1">
    <property type="nucleotide sequence ID" value="NZ_CAAAHN010000010.1"/>
</dbReference>
<proteinExistence type="predicted"/>
<gene>
    <name evidence="1" type="ORF">Lgee_0325</name>
</gene>
<dbReference type="InterPro" id="IPR052191">
    <property type="entry name" value="tRNA_ntf/polyA_polymerase_I"/>
</dbReference>
<dbReference type="SUPFAM" id="SSF81891">
    <property type="entry name" value="Poly A polymerase C-terminal region-like"/>
    <property type="match status" value="1"/>
</dbReference>